<evidence type="ECO:0000256" key="6">
    <source>
        <dbReference type="ARBA" id="ARBA00039003"/>
    </source>
</evidence>
<accession>A0A653C9Q3</accession>
<name>A0A653C9Q3_CALMS</name>
<keyword evidence="4" id="KW-0274">FAD</keyword>
<proteinExistence type="inferred from homology"/>
<dbReference type="InterPro" id="IPR016171">
    <property type="entry name" value="Vanillyl_alc_oxidase_C-sub2"/>
</dbReference>
<dbReference type="InterPro" id="IPR016164">
    <property type="entry name" value="FAD-linked_Oxase-like_C"/>
</dbReference>
<keyword evidence="5" id="KW-0560">Oxidoreductase</keyword>
<dbReference type="InterPro" id="IPR051264">
    <property type="entry name" value="FAD-oxidored/transferase_4"/>
</dbReference>
<evidence type="ECO:0000313" key="11">
    <source>
        <dbReference type="EMBL" id="VEN44638.1"/>
    </source>
</evidence>
<dbReference type="PANTHER" id="PTHR43716">
    <property type="entry name" value="D-2-HYDROXYGLUTARATE DEHYDROGENASE, MITOCHONDRIAL"/>
    <property type="match status" value="1"/>
</dbReference>
<protein>
    <recommendedName>
        <fullName evidence="7">D-2-hydroxyglutarate dehydrogenase, mitochondrial</fullName>
        <ecNumber evidence="6">1.1.99.39</ecNumber>
    </recommendedName>
</protein>
<evidence type="ECO:0000256" key="1">
    <source>
        <dbReference type="ARBA" id="ARBA00001974"/>
    </source>
</evidence>
<evidence type="ECO:0000259" key="10">
    <source>
        <dbReference type="Pfam" id="PF02913"/>
    </source>
</evidence>
<evidence type="ECO:0000256" key="7">
    <source>
        <dbReference type="ARBA" id="ARBA00039639"/>
    </source>
</evidence>
<dbReference type="GO" id="GO:0051990">
    <property type="term" value="F:(R)-2-hydroxyglutarate dehydrogenase activity"/>
    <property type="evidence" value="ECO:0007669"/>
    <property type="project" value="UniProtKB-EC"/>
</dbReference>
<organism evidence="11 12">
    <name type="scientific">Callosobruchus maculatus</name>
    <name type="common">Southern cowpea weevil</name>
    <name type="synonym">Pulse bruchid</name>
    <dbReference type="NCBI Taxonomy" id="64391"/>
    <lineage>
        <taxon>Eukaryota</taxon>
        <taxon>Metazoa</taxon>
        <taxon>Ecdysozoa</taxon>
        <taxon>Arthropoda</taxon>
        <taxon>Hexapoda</taxon>
        <taxon>Insecta</taxon>
        <taxon>Pterygota</taxon>
        <taxon>Neoptera</taxon>
        <taxon>Endopterygota</taxon>
        <taxon>Coleoptera</taxon>
        <taxon>Polyphaga</taxon>
        <taxon>Cucujiformia</taxon>
        <taxon>Chrysomeloidea</taxon>
        <taxon>Chrysomelidae</taxon>
        <taxon>Bruchinae</taxon>
        <taxon>Bruchini</taxon>
        <taxon>Callosobruchus</taxon>
    </lineage>
</organism>
<dbReference type="InterPro" id="IPR004113">
    <property type="entry name" value="FAD-bd_oxidored_4_C"/>
</dbReference>
<reference evidence="11 12" key="1">
    <citation type="submission" date="2019-01" db="EMBL/GenBank/DDBJ databases">
        <authorList>
            <person name="Sayadi A."/>
        </authorList>
    </citation>
    <scope>NUCLEOTIDE SEQUENCE [LARGE SCALE GENOMIC DNA]</scope>
</reference>
<dbReference type="AlphaFoldDB" id="A0A653C9Q3"/>
<dbReference type="Proteomes" id="UP000410492">
    <property type="component" value="Unassembled WGS sequence"/>
</dbReference>
<evidence type="ECO:0000256" key="9">
    <source>
        <dbReference type="ARBA" id="ARBA00049267"/>
    </source>
</evidence>
<dbReference type="GO" id="GO:0050660">
    <property type="term" value="F:flavin adenine dinucleotide binding"/>
    <property type="evidence" value="ECO:0007669"/>
    <property type="project" value="InterPro"/>
</dbReference>
<evidence type="ECO:0000256" key="3">
    <source>
        <dbReference type="ARBA" id="ARBA00022630"/>
    </source>
</evidence>
<evidence type="ECO:0000256" key="5">
    <source>
        <dbReference type="ARBA" id="ARBA00023002"/>
    </source>
</evidence>
<evidence type="ECO:0000313" key="12">
    <source>
        <dbReference type="Proteomes" id="UP000410492"/>
    </source>
</evidence>
<dbReference type="Pfam" id="PF02913">
    <property type="entry name" value="FAD-oxidase_C"/>
    <property type="match status" value="1"/>
</dbReference>
<dbReference type="FunFam" id="1.10.45.10:FF:000001">
    <property type="entry name" value="D-lactate dehydrogenase mitochondrial"/>
    <property type="match status" value="1"/>
</dbReference>
<dbReference type="EC" id="1.1.99.39" evidence="6"/>
<comment type="cofactor">
    <cofactor evidence="1">
        <name>FAD</name>
        <dbReference type="ChEBI" id="CHEBI:57692"/>
    </cofactor>
</comment>
<evidence type="ECO:0000256" key="8">
    <source>
        <dbReference type="ARBA" id="ARBA00045410"/>
    </source>
</evidence>
<dbReference type="GO" id="GO:0005739">
    <property type="term" value="C:mitochondrion"/>
    <property type="evidence" value="ECO:0007669"/>
    <property type="project" value="TreeGrafter"/>
</dbReference>
<gene>
    <name evidence="11" type="ORF">CALMAC_LOCUS7359</name>
</gene>
<comment type="function">
    <text evidence="8">Catalyzes the oxidation of D-2-hydroxyglutarate (D-2-HG) to alpha-ketoglutarate. Also catalyzes the oxidation of other D-2-hydroxyacids, such as D-malate (D-MAL) and D-lactate (D-LAC). Exhibits high activities towards D-2-HG and D-MAL but a very weak activity towards D-LAC.</text>
</comment>
<keyword evidence="3" id="KW-0285">Flavoprotein</keyword>
<feature type="domain" description="FAD-binding oxidoreductase/transferase type 4 C-terminal" evidence="10">
    <location>
        <begin position="6"/>
        <end position="86"/>
    </location>
</feature>
<dbReference type="EMBL" id="CAACVG010007282">
    <property type="protein sequence ID" value="VEN44638.1"/>
    <property type="molecule type" value="Genomic_DNA"/>
</dbReference>
<dbReference type="OrthoDB" id="5332616at2759"/>
<keyword evidence="12" id="KW-1185">Reference proteome</keyword>
<evidence type="ECO:0000256" key="4">
    <source>
        <dbReference type="ARBA" id="ARBA00022827"/>
    </source>
</evidence>
<comment type="catalytic activity">
    <reaction evidence="9">
        <text>(R)-malate + A = oxaloacetate + AH2</text>
        <dbReference type="Rhea" id="RHEA:67460"/>
        <dbReference type="ChEBI" id="CHEBI:13193"/>
        <dbReference type="ChEBI" id="CHEBI:15588"/>
        <dbReference type="ChEBI" id="CHEBI:16452"/>
        <dbReference type="ChEBI" id="CHEBI:17499"/>
    </reaction>
    <physiologicalReaction direction="left-to-right" evidence="9">
        <dbReference type="Rhea" id="RHEA:67461"/>
    </physiologicalReaction>
</comment>
<dbReference type="SUPFAM" id="SSF55103">
    <property type="entry name" value="FAD-linked oxidases, C-terminal domain"/>
    <property type="match status" value="1"/>
</dbReference>
<evidence type="ECO:0000256" key="2">
    <source>
        <dbReference type="ARBA" id="ARBA00008000"/>
    </source>
</evidence>
<dbReference type="PANTHER" id="PTHR43716:SF1">
    <property type="entry name" value="D-2-HYDROXYGLUTARATE DEHYDROGENASE, MITOCHONDRIAL"/>
    <property type="match status" value="1"/>
</dbReference>
<sequence length="88" mass="10011">MVTCLSDGNIHLNVTVKEFTQEVYHKIEPFIFERTSKLKGSVSAEHGIGFKKPKYVHYSKSQEAIGLMKQLKSMMDPKGILNPYKVLP</sequence>
<dbReference type="Gene3D" id="1.10.45.10">
    <property type="entry name" value="Vanillyl-alcohol Oxidase, Chain A, domain 4"/>
    <property type="match status" value="1"/>
</dbReference>
<comment type="similarity">
    <text evidence="2">Belongs to the FAD-binding oxidoreductase/transferase type 4 family.</text>
</comment>
<dbReference type="Gene3D" id="3.30.70.2740">
    <property type="match status" value="1"/>
</dbReference>